<accession>A0A835YRI3</accession>
<sequence>MLTQGAPLPTRSSLPGRRGTIGPYYAFPVHPLLIPVVMAADEAYAAAAAVALHSLLRQCSRADSLSIALVDCGLSAQSRARLESVAARGGAMGGGVQWLGEGEGEPHVLKSTVIGSCSLPREGASESSSAQPVTGSSHGPASADAGADTTAEVGGATSTSGHAIVKLVMAGLVFLRTDKFLYLDADVLVRGDVAELWDGDAQQGMRGAIGAVRDVGFPVGHGGLHEHGWDPLSHRYFNAGVMIVHTASLAAEEAALLHNFKQGSWRYGDQDVLNLRFRDRWYALDPAWNAQGLGTYAHLHTKQDPKDPSTGAPPLFTPATLQQLTSNPRIVHFEGKSTVDIRSLGNPHVPAPLKPWLGPAEAMVCASSAGLM</sequence>
<dbReference type="Gene3D" id="3.90.550.10">
    <property type="entry name" value="Spore Coat Polysaccharide Biosynthesis Protein SpsA, Chain A"/>
    <property type="match status" value="1"/>
</dbReference>
<dbReference type="EMBL" id="JAFCMP010000516">
    <property type="protein sequence ID" value="KAG5178325.1"/>
    <property type="molecule type" value="Genomic_DNA"/>
</dbReference>
<evidence type="ECO:0000256" key="1">
    <source>
        <dbReference type="ARBA" id="ARBA00006351"/>
    </source>
</evidence>
<name>A0A835YRI3_9STRA</name>
<keyword evidence="2" id="KW-0328">Glycosyltransferase</keyword>
<evidence type="ECO:0000256" key="5">
    <source>
        <dbReference type="SAM" id="MobiDB-lite"/>
    </source>
</evidence>
<dbReference type="SUPFAM" id="SSF53448">
    <property type="entry name" value="Nucleotide-diphospho-sugar transferases"/>
    <property type="match status" value="1"/>
</dbReference>
<dbReference type="Proteomes" id="UP000664859">
    <property type="component" value="Unassembled WGS sequence"/>
</dbReference>
<dbReference type="PANTHER" id="PTHR13778:SF47">
    <property type="entry name" value="LIPOPOLYSACCHARIDE 1,3-GALACTOSYLTRANSFERASE"/>
    <property type="match status" value="1"/>
</dbReference>
<dbReference type="PANTHER" id="PTHR13778">
    <property type="entry name" value="GLYCOSYLTRANSFERASE 8 DOMAIN-CONTAINING PROTEIN"/>
    <property type="match status" value="1"/>
</dbReference>
<dbReference type="Pfam" id="PF01501">
    <property type="entry name" value="Glyco_transf_8"/>
    <property type="match status" value="1"/>
</dbReference>
<protein>
    <submittedName>
        <fullName evidence="6">Nucleotide-diphospho-sugar transferase</fullName>
    </submittedName>
</protein>
<evidence type="ECO:0000256" key="3">
    <source>
        <dbReference type="ARBA" id="ARBA00022679"/>
    </source>
</evidence>
<dbReference type="InterPro" id="IPR050748">
    <property type="entry name" value="Glycosyltrans_8_dom-fam"/>
</dbReference>
<dbReference type="AlphaFoldDB" id="A0A835YRI3"/>
<evidence type="ECO:0000313" key="6">
    <source>
        <dbReference type="EMBL" id="KAG5178325.1"/>
    </source>
</evidence>
<proteinExistence type="inferred from homology"/>
<dbReference type="GO" id="GO:0046872">
    <property type="term" value="F:metal ion binding"/>
    <property type="evidence" value="ECO:0007669"/>
    <property type="project" value="UniProtKB-KW"/>
</dbReference>
<feature type="compositionally biased region" description="Polar residues" evidence="5">
    <location>
        <begin position="125"/>
        <end position="139"/>
    </location>
</feature>
<feature type="region of interest" description="Disordered" evidence="5">
    <location>
        <begin position="120"/>
        <end position="154"/>
    </location>
</feature>
<dbReference type="GO" id="GO:0016757">
    <property type="term" value="F:glycosyltransferase activity"/>
    <property type="evidence" value="ECO:0007669"/>
    <property type="project" value="UniProtKB-KW"/>
</dbReference>
<comment type="caution">
    <text evidence="6">The sequence shown here is derived from an EMBL/GenBank/DDBJ whole genome shotgun (WGS) entry which is preliminary data.</text>
</comment>
<gene>
    <name evidence="6" type="ORF">JKP88DRAFT_248207</name>
</gene>
<comment type="similarity">
    <text evidence="1">Belongs to the glycosyltransferase 8 family.</text>
</comment>
<organism evidence="6 7">
    <name type="scientific">Tribonema minus</name>
    <dbReference type="NCBI Taxonomy" id="303371"/>
    <lineage>
        <taxon>Eukaryota</taxon>
        <taxon>Sar</taxon>
        <taxon>Stramenopiles</taxon>
        <taxon>Ochrophyta</taxon>
        <taxon>PX clade</taxon>
        <taxon>Xanthophyceae</taxon>
        <taxon>Tribonematales</taxon>
        <taxon>Tribonemataceae</taxon>
        <taxon>Tribonema</taxon>
    </lineage>
</organism>
<dbReference type="OrthoDB" id="2014201at2759"/>
<dbReference type="InterPro" id="IPR029044">
    <property type="entry name" value="Nucleotide-diphossugar_trans"/>
</dbReference>
<evidence type="ECO:0000256" key="2">
    <source>
        <dbReference type="ARBA" id="ARBA00022676"/>
    </source>
</evidence>
<keyword evidence="3 6" id="KW-0808">Transferase</keyword>
<keyword evidence="4" id="KW-0479">Metal-binding</keyword>
<dbReference type="InterPro" id="IPR002495">
    <property type="entry name" value="Glyco_trans_8"/>
</dbReference>
<evidence type="ECO:0000313" key="7">
    <source>
        <dbReference type="Proteomes" id="UP000664859"/>
    </source>
</evidence>
<evidence type="ECO:0000256" key="4">
    <source>
        <dbReference type="ARBA" id="ARBA00022723"/>
    </source>
</evidence>
<keyword evidence="7" id="KW-1185">Reference proteome</keyword>
<reference evidence="6" key="1">
    <citation type="submission" date="2021-02" db="EMBL/GenBank/DDBJ databases">
        <title>First Annotated Genome of the Yellow-green Alga Tribonema minus.</title>
        <authorList>
            <person name="Mahan K.M."/>
        </authorList>
    </citation>
    <scope>NUCLEOTIDE SEQUENCE</scope>
    <source>
        <strain evidence="6">UTEX B ZZ1240</strain>
    </source>
</reference>